<dbReference type="InterPro" id="IPR010730">
    <property type="entry name" value="HET"/>
</dbReference>
<protein>
    <submittedName>
        <fullName evidence="2">HET-domain-containing protein</fullName>
    </submittedName>
</protein>
<reference evidence="2 3" key="1">
    <citation type="journal article" date="2024" name="J. Plant Pathol.">
        <title>Sequence and assembly of the genome of Seiridium unicorne, isolate CBS 538.82, causal agent of cypress canker disease.</title>
        <authorList>
            <person name="Scali E."/>
            <person name="Rocca G.D."/>
            <person name="Danti R."/>
            <person name="Garbelotto M."/>
            <person name="Barberini S."/>
            <person name="Baroncelli R."/>
            <person name="Emiliani G."/>
        </authorList>
    </citation>
    <scope>NUCLEOTIDE SEQUENCE [LARGE SCALE GENOMIC DNA]</scope>
    <source>
        <strain evidence="2 3">BM-138-508</strain>
    </source>
</reference>
<dbReference type="PANTHER" id="PTHR33112:SF1">
    <property type="entry name" value="HETEROKARYON INCOMPATIBILITY DOMAIN-CONTAINING PROTEIN"/>
    <property type="match status" value="1"/>
</dbReference>
<dbReference type="Proteomes" id="UP001408356">
    <property type="component" value="Unassembled WGS sequence"/>
</dbReference>
<sequence length="372" mass="42081">MTVDSYTLCDVLVFLVHPSITFVHSRSFANVVAWVSARCLGRLGKRTAFVLLFFLVARPPPYLWKHSMTFGTYSSRNGHILRAEACIPVDLAFCGKVRGMTVDYESIRSWITYCQTHHTGVCATPSPLVPGLQLIDCAKRRIVEARASDQYCALSYVCGSREERTRQQSIRETGEKLLLASKLPQSLEDAIEVTKKLGFQYLWTDQYCIDQDGLEQEHHQISRMDSIYARADVTIIAAAGEDQEYGLPGVGSTVRVAQPEAQVEDLQLISTMGDPRNAIEDAKWSTRGWTYQEAVLSWRRVVFTDTVVYFECNQMNCCETVQLSLDMLHRHDKTAFMGFMRSGFFSGRAAQAIMRRGSYHMSQIASEHSREP</sequence>
<keyword evidence="3" id="KW-1185">Reference proteome</keyword>
<dbReference type="PANTHER" id="PTHR33112">
    <property type="entry name" value="DOMAIN PROTEIN, PUTATIVE-RELATED"/>
    <property type="match status" value="1"/>
</dbReference>
<evidence type="ECO:0000313" key="2">
    <source>
        <dbReference type="EMBL" id="KAK9418637.1"/>
    </source>
</evidence>
<evidence type="ECO:0000313" key="3">
    <source>
        <dbReference type="Proteomes" id="UP001408356"/>
    </source>
</evidence>
<organism evidence="2 3">
    <name type="scientific">Seiridium unicorne</name>
    <dbReference type="NCBI Taxonomy" id="138068"/>
    <lineage>
        <taxon>Eukaryota</taxon>
        <taxon>Fungi</taxon>
        <taxon>Dikarya</taxon>
        <taxon>Ascomycota</taxon>
        <taxon>Pezizomycotina</taxon>
        <taxon>Sordariomycetes</taxon>
        <taxon>Xylariomycetidae</taxon>
        <taxon>Amphisphaeriales</taxon>
        <taxon>Sporocadaceae</taxon>
        <taxon>Seiridium</taxon>
    </lineage>
</organism>
<dbReference type="Pfam" id="PF06985">
    <property type="entry name" value="HET"/>
    <property type="match status" value="1"/>
</dbReference>
<evidence type="ECO:0000259" key="1">
    <source>
        <dbReference type="Pfam" id="PF06985"/>
    </source>
</evidence>
<accession>A0ABR2UVI5</accession>
<feature type="domain" description="Heterokaryon incompatibility" evidence="1">
    <location>
        <begin position="151"/>
        <end position="293"/>
    </location>
</feature>
<proteinExistence type="predicted"/>
<name>A0ABR2UVI5_9PEZI</name>
<dbReference type="EMBL" id="JARVKF010000363">
    <property type="protein sequence ID" value="KAK9418637.1"/>
    <property type="molecule type" value="Genomic_DNA"/>
</dbReference>
<comment type="caution">
    <text evidence="2">The sequence shown here is derived from an EMBL/GenBank/DDBJ whole genome shotgun (WGS) entry which is preliminary data.</text>
</comment>
<gene>
    <name evidence="2" type="ORF">SUNI508_07894</name>
</gene>